<feature type="domain" description="Aldehyde dehydrogenase" evidence="5">
    <location>
        <begin position="33"/>
        <end position="490"/>
    </location>
</feature>
<evidence type="ECO:0000313" key="7">
    <source>
        <dbReference type="Proteomes" id="UP001138540"/>
    </source>
</evidence>
<dbReference type="PROSITE" id="PS00070">
    <property type="entry name" value="ALDEHYDE_DEHYDR_CYS"/>
    <property type="match status" value="1"/>
</dbReference>
<dbReference type="GO" id="GO:0102810">
    <property type="term" value="F:glutarate-semialdehyde dehydrogenase (NADP+) activity"/>
    <property type="evidence" value="ECO:0007669"/>
    <property type="project" value="UniProtKB-EC"/>
</dbReference>
<dbReference type="Gene3D" id="3.40.605.10">
    <property type="entry name" value="Aldehyde Dehydrogenase, Chain A, domain 1"/>
    <property type="match status" value="1"/>
</dbReference>
<dbReference type="Pfam" id="PF00171">
    <property type="entry name" value="Aldedh"/>
    <property type="match status" value="1"/>
</dbReference>
<dbReference type="InterPro" id="IPR016160">
    <property type="entry name" value="Ald_DH_CS_CYS"/>
</dbReference>
<dbReference type="InterPro" id="IPR050740">
    <property type="entry name" value="Aldehyde_DH_Superfamily"/>
</dbReference>
<comment type="similarity">
    <text evidence="1 4">Belongs to the aldehyde dehydrogenase family.</text>
</comment>
<evidence type="ECO:0000259" key="5">
    <source>
        <dbReference type="Pfam" id="PF00171"/>
    </source>
</evidence>
<accession>A0ABR6NIJ3</accession>
<keyword evidence="7" id="KW-1185">Reference proteome</keyword>
<dbReference type="EMBL" id="JACHKA010000001">
    <property type="protein sequence ID" value="MBB5987103.1"/>
    <property type="molecule type" value="Genomic_DNA"/>
</dbReference>
<comment type="caution">
    <text evidence="6">The sequence shown here is derived from an EMBL/GenBank/DDBJ whole genome shotgun (WGS) entry which is preliminary data.</text>
</comment>
<dbReference type="EC" id="1.2.1.79" evidence="6"/>
<evidence type="ECO:0000256" key="4">
    <source>
        <dbReference type="RuleBase" id="RU003345"/>
    </source>
</evidence>
<dbReference type="InterPro" id="IPR029510">
    <property type="entry name" value="Ald_DH_CS_GLU"/>
</dbReference>
<protein>
    <submittedName>
        <fullName evidence="6">Succinate-semialdehyde dehydrogenase/glutarate-semialdehyde dehydrogenase</fullName>
        <ecNumber evidence="6">1.2.1.16</ecNumber>
        <ecNumber evidence="6">1.2.1.20</ecNumber>
        <ecNumber evidence="6">1.2.1.79</ecNumber>
    </submittedName>
</protein>
<reference evidence="6 7" key="1">
    <citation type="submission" date="2020-08" db="EMBL/GenBank/DDBJ databases">
        <title>Exploring microbial biodiversity for novel pathways involved in the catabolism of aromatic compounds derived from lignin.</title>
        <authorList>
            <person name="Elkins J."/>
        </authorList>
    </citation>
    <scope>NUCLEOTIDE SEQUENCE [LARGE SCALE GENOMIC DNA]</scope>
    <source>
        <strain evidence="6 7">B1D3A</strain>
    </source>
</reference>
<dbReference type="EC" id="1.2.1.20" evidence="6"/>
<dbReference type="PANTHER" id="PTHR43353:SF5">
    <property type="entry name" value="SUCCINATE-SEMIALDEHYDE DEHYDROGENASE, MITOCHONDRIAL"/>
    <property type="match status" value="1"/>
</dbReference>
<evidence type="ECO:0000256" key="1">
    <source>
        <dbReference type="ARBA" id="ARBA00009986"/>
    </source>
</evidence>
<dbReference type="GO" id="GO:0036243">
    <property type="term" value="F:succinate-semialdehyde dehydrogenase (NADP+) activity"/>
    <property type="evidence" value="ECO:0007669"/>
    <property type="project" value="UniProtKB-EC"/>
</dbReference>
<dbReference type="InterPro" id="IPR016162">
    <property type="entry name" value="Ald_DH_N"/>
</dbReference>
<dbReference type="RefSeq" id="WP_274703323.1">
    <property type="nucleotide sequence ID" value="NZ_JACHKA010000001.1"/>
</dbReference>
<name>A0ABR6NIJ3_9SPHN</name>
<dbReference type="InterPro" id="IPR015590">
    <property type="entry name" value="Aldehyde_DH_dom"/>
</dbReference>
<evidence type="ECO:0000313" key="6">
    <source>
        <dbReference type="EMBL" id="MBB5987103.1"/>
    </source>
</evidence>
<dbReference type="SUPFAM" id="SSF53720">
    <property type="entry name" value="ALDH-like"/>
    <property type="match status" value="1"/>
</dbReference>
<feature type="active site" evidence="3">
    <location>
        <position position="267"/>
    </location>
</feature>
<organism evidence="6 7">
    <name type="scientific">Sphingobium lignivorans</name>
    <dbReference type="NCBI Taxonomy" id="2735886"/>
    <lineage>
        <taxon>Bacteria</taxon>
        <taxon>Pseudomonadati</taxon>
        <taxon>Pseudomonadota</taxon>
        <taxon>Alphaproteobacteria</taxon>
        <taxon>Sphingomonadales</taxon>
        <taxon>Sphingomonadaceae</taxon>
        <taxon>Sphingobium</taxon>
    </lineage>
</organism>
<dbReference type="InterPro" id="IPR010102">
    <property type="entry name" value="Succ_semiAld_DH"/>
</dbReference>
<dbReference type="EC" id="1.2.1.16" evidence="6"/>
<gene>
    <name evidence="6" type="ORF">HNP60_003077</name>
</gene>
<dbReference type="CDD" id="cd07103">
    <property type="entry name" value="ALDH_F5_SSADH_GabD"/>
    <property type="match status" value="1"/>
</dbReference>
<dbReference type="Proteomes" id="UP001138540">
    <property type="component" value="Unassembled WGS sequence"/>
</dbReference>
<proteinExistence type="inferred from homology"/>
<evidence type="ECO:0000256" key="3">
    <source>
        <dbReference type="PROSITE-ProRule" id="PRU10007"/>
    </source>
</evidence>
<sequence length="497" mass="52459">MSSVILEADAMATSMSLNRPDLLRHQAHIDGIWISGDRKLTVEDPATGAALGTVPDLGTSHAEWAVVSAQAALVGWRAKTAGERGAVLRRWAELMLAHREDLARIMTHEQGKPLAEARGEVAYAASFLTWFAEEARRTYGDVIPGHGTDKRLMVTREPIGVVAAITPWNFPLAMITRKAGPALAAGCTMVVKPSELTPFSALALALLGEEAGIPAGALNIVTGSPREIGTVLVSHPAIAKLSFTGSTAVGKMLAARCMETVKRVSLELGGNAPFVVFDDADLDAAVEGAIASKFRNAGQTCVCANRFIVQAGIYDRFVAALKERVQALRIGNGLDEGVEAGPLINGAAIDKVRSHVADALRQGGKLLAGGEAIEGAGYFFQPTLISDVSAKARLCVEETFGPLAGVVRFNTEAEAIALANDTRAGLAAYLYTRDLSRSYRVSEALQYGMVGLNTGLISTEVAPFGGVKESGFGREGSRYGMDEYLNMKLVCTAVSSA</sequence>
<dbReference type="Gene3D" id="3.40.309.10">
    <property type="entry name" value="Aldehyde Dehydrogenase, Chain A, domain 2"/>
    <property type="match status" value="1"/>
</dbReference>
<keyword evidence="2 4" id="KW-0560">Oxidoreductase</keyword>
<evidence type="ECO:0000256" key="2">
    <source>
        <dbReference type="ARBA" id="ARBA00023002"/>
    </source>
</evidence>
<dbReference type="PANTHER" id="PTHR43353">
    <property type="entry name" value="SUCCINATE-SEMIALDEHYDE DEHYDROGENASE, MITOCHONDRIAL"/>
    <property type="match status" value="1"/>
</dbReference>
<dbReference type="PROSITE" id="PS00687">
    <property type="entry name" value="ALDEHYDE_DEHYDR_GLU"/>
    <property type="match status" value="1"/>
</dbReference>
<dbReference type="InterPro" id="IPR016161">
    <property type="entry name" value="Ald_DH/histidinol_DH"/>
</dbReference>
<dbReference type="NCBIfam" id="TIGR01780">
    <property type="entry name" value="SSADH"/>
    <property type="match status" value="1"/>
</dbReference>
<dbReference type="InterPro" id="IPR016163">
    <property type="entry name" value="Ald_DH_C"/>
</dbReference>